<dbReference type="InterPro" id="IPR001940">
    <property type="entry name" value="Peptidase_S1C"/>
</dbReference>
<dbReference type="InterPro" id="IPR043504">
    <property type="entry name" value="Peptidase_S1_PA_chymotrypsin"/>
</dbReference>
<protein>
    <submittedName>
        <fullName evidence="2">Trypsin-like serine protease with C-terminal PDZ domain</fullName>
    </submittedName>
</protein>
<evidence type="ECO:0000313" key="3">
    <source>
        <dbReference type="Proteomes" id="UP000000322"/>
    </source>
</evidence>
<proteinExistence type="predicted"/>
<dbReference type="PANTHER" id="PTHR43019">
    <property type="entry name" value="SERINE ENDOPROTEASE DEGS"/>
    <property type="match status" value="1"/>
</dbReference>
<dbReference type="KEGG" id="ske:Sked_22490"/>
<dbReference type="RefSeq" id="WP_012867233.1">
    <property type="nucleotide sequence ID" value="NC_013521.1"/>
</dbReference>
<reference evidence="2 3" key="1">
    <citation type="journal article" date="2009" name="Stand. Genomic Sci.">
        <title>Complete genome sequence of Sanguibacter keddieii type strain (ST-74).</title>
        <authorList>
            <person name="Ivanova N."/>
            <person name="Sikorski J."/>
            <person name="Sims D."/>
            <person name="Brettin T."/>
            <person name="Detter J.C."/>
            <person name="Han C."/>
            <person name="Lapidus A."/>
            <person name="Copeland A."/>
            <person name="Glavina Del Rio T."/>
            <person name="Nolan M."/>
            <person name="Chen F."/>
            <person name="Lucas S."/>
            <person name="Tice H."/>
            <person name="Cheng J.F."/>
            <person name="Bruce D."/>
            <person name="Goodwin L."/>
            <person name="Pitluck S."/>
            <person name="Pati A."/>
            <person name="Mavromatis K."/>
            <person name="Chen A."/>
            <person name="Palaniappan K."/>
            <person name="D'haeseleer P."/>
            <person name="Chain P."/>
            <person name="Bristow J."/>
            <person name="Eisen J.A."/>
            <person name="Markowitz V."/>
            <person name="Hugenholtz P."/>
            <person name="Goker M."/>
            <person name="Pukall R."/>
            <person name="Klenk H.P."/>
            <person name="Kyrpides N.C."/>
        </authorList>
    </citation>
    <scope>NUCLEOTIDE SEQUENCE [LARGE SCALE GENOMIC DNA]</scope>
    <source>
        <strain evidence="3">ATCC 51767 / DSM 10542 / NCFB 3025 / ST-74</strain>
    </source>
</reference>
<evidence type="ECO:0000313" key="2">
    <source>
        <dbReference type="EMBL" id="ACZ22164.1"/>
    </source>
</evidence>
<dbReference type="GO" id="GO:0006508">
    <property type="term" value="P:proteolysis"/>
    <property type="evidence" value="ECO:0007669"/>
    <property type="project" value="UniProtKB-KW"/>
</dbReference>
<feature type="signal peptide" evidence="1">
    <location>
        <begin position="1"/>
        <end position="22"/>
    </location>
</feature>
<dbReference type="AlphaFoldDB" id="D1BII7"/>
<organism evidence="2 3">
    <name type="scientific">Sanguibacter keddieii (strain ATCC 51767 / DSM 10542 / NCFB 3025 / ST-74)</name>
    <dbReference type="NCBI Taxonomy" id="446469"/>
    <lineage>
        <taxon>Bacteria</taxon>
        <taxon>Bacillati</taxon>
        <taxon>Actinomycetota</taxon>
        <taxon>Actinomycetes</taxon>
        <taxon>Micrococcales</taxon>
        <taxon>Sanguibacteraceae</taxon>
        <taxon>Sanguibacter</taxon>
    </lineage>
</organism>
<dbReference type="Gene3D" id="2.40.10.10">
    <property type="entry name" value="Trypsin-like serine proteases"/>
    <property type="match status" value="2"/>
</dbReference>
<sequence>MSRPTRARTALTTGALCALLVAGCGTVPDLPGPMPDSVVPTRGSGSVPDETGFLSPDGFDAARRMAVRVRNVGCEGVIRGTGFAVGERLLITNKHVVEGNQDLQLSTYDGRDVSVTASESADLADLAVIRTATDLDTFPQLAPEDPEPGDSVTVVGYPNGGALTVTKGTVIEYTSDPLNVTLGQVLLTDASVEPGSSGSAALDSAGQVIGIVYAKSSDDLSYLVPVSTLQELLADDSGFVEQEPLTC</sequence>
<accession>D1BII7</accession>
<dbReference type="STRING" id="446469.Sked_22490"/>
<name>D1BII7_SANKS</name>
<keyword evidence="3" id="KW-1185">Reference proteome</keyword>
<gene>
    <name evidence="2" type="ordered locus">Sked_22490</name>
</gene>
<evidence type="ECO:0000256" key="1">
    <source>
        <dbReference type="SAM" id="SignalP"/>
    </source>
</evidence>
<dbReference type="Pfam" id="PF13365">
    <property type="entry name" value="Trypsin_2"/>
    <property type="match status" value="1"/>
</dbReference>
<dbReference type="eggNOG" id="COG0265">
    <property type="taxonomic scope" value="Bacteria"/>
</dbReference>
<dbReference type="HOGENOM" id="CLU_1092785_0_0_11"/>
<dbReference type="SUPFAM" id="SSF50494">
    <property type="entry name" value="Trypsin-like serine proteases"/>
    <property type="match status" value="1"/>
</dbReference>
<dbReference type="InterPro" id="IPR009003">
    <property type="entry name" value="Peptidase_S1_PA"/>
</dbReference>
<feature type="chain" id="PRO_5039462537" evidence="1">
    <location>
        <begin position="23"/>
        <end position="247"/>
    </location>
</feature>
<dbReference type="EMBL" id="CP001819">
    <property type="protein sequence ID" value="ACZ22164.1"/>
    <property type="molecule type" value="Genomic_DNA"/>
</dbReference>
<dbReference type="PRINTS" id="PR00834">
    <property type="entry name" value="PROTEASES2C"/>
</dbReference>
<dbReference type="PROSITE" id="PS51257">
    <property type="entry name" value="PROKAR_LIPOPROTEIN"/>
    <property type="match status" value="1"/>
</dbReference>
<dbReference type="PANTHER" id="PTHR43019:SF23">
    <property type="entry name" value="PROTEASE DO-LIKE 5, CHLOROPLASTIC"/>
    <property type="match status" value="1"/>
</dbReference>
<keyword evidence="1" id="KW-0732">Signal</keyword>
<dbReference type="Proteomes" id="UP000000322">
    <property type="component" value="Chromosome"/>
</dbReference>
<dbReference type="GO" id="GO:0004252">
    <property type="term" value="F:serine-type endopeptidase activity"/>
    <property type="evidence" value="ECO:0007669"/>
    <property type="project" value="InterPro"/>
</dbReference>